<gene>
    <name evidence="3" type="ORF">SPJ1_1682</name>
</gene>
<dbReference type="NCBIfam" id="NF041497">
    <property type="entry name" value="MobV"/>
    <property type="match status" value="1"/>
</dbReference>
<organism evidence="3 4">
    <name type="scientific">Streptococcus parauberis KRS-02083</name>
    <dbReference type="NCBI Taxonomy" id="1207545"/>
    <lineage>
        <taxon>Bacteria</taxon>
        <taxon>Bacillati</taxon>
        <taxon>Bacillota</taxon>
        <taxon>Bacilli</taxon>
        <taxon>Lactobacillales</taxon>
        <taxon>Streptococcaceae</taxon>
        <taxon>Streptococcus</taxon>
    </lineage>
</organism>
<protein>
    <submittedName>
        <fullName evidence="3">Recombinase/mobilization protein</fullName>
    </submittedName>
</protein>
<feature type="coiled-coil region" evidence="2">
    <location>
        <begin position="200"/>
        <end position="269"/>
    </location>
</feature>
<dbReference type="EMBL" id="ALYM01000006">
    <property type="protein sequence ID" value="EMG24811.1"/>
    <property type="molecule type" value="Genomic_DNA"/>
</dbReference>
<dbReference type="Pfam" id="PF01076">
    <property type="entry name" value="Mob_Pre"/>
    <property type="match status" value="1"/>
</dbReference>
<dbReference type="Gene3D" id="3.30.930.30">
    <property type="match status" value="1"/>
</dbReference>
<sequence>MSYVVARMQKMKSGNLSGSYKHNERIFNKHSNKDIDTEKSHLNYELTDRDRSVSYDKQIKQFINDTKLSNRAIRKDAVLCNEWIITSDKTFFEDMNYEETRNFFETAKDYFSEKYGENNIAYAMVHLDENTPHMHLGLVPMKDGKLSSKELFGSREKLKEIQDEFPKYLCEHGYDLQRGEEGSKKKHLETAEFKEKQRLLEKADKIIAEKNSNIDVANKKLYELESHIEEKKQTLVTLEDKEWEIVGTLEQYKKEIQELTDFRHQKQALKKFELEELKKDNLVKRSIDGRLKIDRETYDKLFQTASTNLSKNTQLRNDKVKLERQLSESRLKQNNLSKQLLERDKLVLKNQGMESEIHQLKAENTQLQTKVEKLTNQVKTMAKRLSVWKKNAKKYMPNKEFKNTVQLVNKIRPPKIIAHSAIKFVQRAIEKSMN</sequence>
<dbReference type="CDD" id="cd17242">
    <property type="entry name" value="MobM_relaxase"/>
    <property type="match status" value="1"/>
</dbReference>
<evidence type="ECO:0000313" key="4">
    <source>
        <dbReference type="Proteomes" id="UP000011769"/>
    </source>
</evidence>
<comment type="similarity">
    <text evidence="1">Belongs to the plasmid mobilization pre family.</text>
</comment>
<feature type="coiled-coil region" evidence="2">
    <location>
        <begin position="312"/>
        <end position="391"/>
    </location>
</feature>
<evidence type="ECO:0000256" key="2">
    <source>
        <dbReference type="SAM" id="Coils"/>
    </source>
</evidence>
<dbReference type="RefSeq" id="WP_004235202.1">
    <property type="nucleotide sequence ID" value="NZ_ALYM01000006.1"/>
</dbReference>
<keyword evidence="2" id="KW-0175">Coiled coil</keyword>
<comment type="caution">
    <text evidence="3">The sequence shown here is derived from an EMBL/GenBank/DDBJ whole genome shotgun (WGS) entry which is preliminary data.</text>
</comment>
<dbReference type="Proteomes" id="UP000011769">
    <property type="component" value="Unassembled WGS sequence"/>
</dbReference>
<name>A0ABN0IPK0_9STRE</name>
<proteinExistence type="inferred from homology"/>
<reference evidence="3 4" key="1">
    <citation type="journal article" date="2013" name="PLoS ONE">
        <title>Comparative Genomic Characterization of Three Streptococcus parauberis Strains in Fish Pathogen, as Assessed by Wide-Genome Analyses.</title>
        <authorList>
            <person name="Nho S.W."/>
            <person name="Hikima J."/>
            <person name="Park S.B."/>
            <person name="Jang H.B."/>
            <person name="Cha I.S."/>
            <person name="Yasuike M."/>
            <person name="Nakamura Y."/>
            <person name="Fujiwara A."/>
            <person name="Sano M."/>
            <person name="Kanai K."/>
            <person name="Kondo H."/>
            <person name="Hirono I."/>
            <person name="Takeyama H."/>
            <person name="Aoki T."/>
            <person name="Jung T.S."/>
        </authorList>
    </citation>
    <scope>NUCLEOTIDE SEQUENCE [LARGE SCALE GENOMIC DNA]</scope>
    <source>
        <strain evidence="3 4">KRS-02083</strain>
    </source>
</reference>
<evidence type="ECO:0000256" key="1">
    <source>
        <dbReference type="ARBA" id="ARBA00010657"/>
    </source>
</evidence>
<dbReference type="InterPro" id="IPR001668">
    <property type="entry name" value="Mob_Pre"/>
</dbReference>
<keyword evidence="4" id="KW-1185">Reference proteome</keyword>
<accession>A0ABN0IPK0</accession>
<evidence type="ECO:0000313" key="3">
    <source>
        <dbReference type="EMBL" id="EMG24811.1"/>
    </source>
</evidence>